<proteinExistence type="predicted"/>
<evidence type="ECO:0000313" key="3">
    <source>
        <dbReference type="EMBL" id="ETW09500.1"/>
    </source>
</evidence>
<accession>A0A024UU78</accession>
<feature type="coiled-coil region" evidence="1">
    <location>
        <begin position="582"/>
        <end position="650"/>
    </location>
</feature>
<feature type="coiled-coil region" evidence="1">
    <location>
        <begin position="685"/>
        <end position="712"/>
    </location>
</feature>
<feature type="compositionally biased region" description="Basic and acidic residues" evidence="2">
    <location>
        <begin position="127"/>
        <end position="136"/>
    </location>
</feature>
<organism evidence="3">
    <name type="scientific">Aphanomyces invadans</name>
    <dbReference type="NCBI Taxonomy" id="157072"/>
    <lineage>
        <taxon>Eukaryota</taxon>
        <taxon>Sar</taxon>
        <taxon>Stramenopiles</taxon>
        <taxon>Oomycota</taxon>
        <taxon>Saprolegniomycetes</taxon>
        <taxon>Saprolegniales</taxon>
        <taxon>Verrucalvaceae</taxon>
        <taxon>Aphanomyces</taxon>
    </lineage>
</organism>
<evidence type="ECO:0000256" key="2">
    <source>
        <dbReference type="SAM" id="MobiDB-lite"/>
    </source>
</evidence>
<protein>
    <submittedName>
        <fullName evidence="3">Uncharacterized protein</fullName>
    </submittedName>
</protein>
<dbReference type="VEuPathDB" id="FungiDB:H310_00068"/>
<feature type="region of interest" description="Disordered" evidence="2">
    <location>
        <begin position="1"/>
        <end position="51"/>
    </location>
</feature>
<dbReference type="GeneID" id="20077118"/>
<dbReference type="RefSeq" id="XP_008860911.1">
    <property type="nucleotide sequence ID" value="XM_008862689.1"/>
</dbReference>
<dbReference type="AlphaFoldDB" id="A0A024UU78"/>
<dbReference type="EMBL" id="KI913952">
    <property type="protein sequence ID" value="ETW09500.1"/>
    <property type="molecule type" value="Genomic_DNA"/>
</dbReference>
<dbReference type="eggNOG" id="ENOG502T23X">
    <property type="taxonomic scope" value="Eukaryota"/>
</dbReference>
<reference evidence="3" key="1">
    <citation type="submission" date="2013-12" db="EMBL/GenBank/DDBJ databases">
        <title>The Genome Sequence of Aphanomyces invadans NJM9701.</title>
        <authorList>
            <consortium name="The Broad Institute Genomics Platform"/>
            <person name="Russ C."/>
            <person name="Tyler B."/>
            <person name="van West P."/>
            <person name="Dieguez-Uribeondo J."/>
            <person name="Young S.K."/>
            <person name="Zeng Q."/>
            <person name="Gargeya S."/>
            <person name="Fitzgerald M."/>
            <person name="Abouelleil A."/>
            <person name="Alvarado L."/>
            <person name="Chapman S.B."/>
            <person name="Gainer-Dewar J."/>
            <person name="Goldberg J."/>
            <person name="Griggs A."/>
            <person name="Gujja S."/>
            <person name="Hansen M."/>
            <person name="Howarth C."/>
            <person name="Imamovic A."/>
            <person name="Ireland A."/>
            <person name="Larimer J."/>
            <person name="McCowan C."/>
            <person name="Murphy C."/>
            <person name="Pearson M."/>
            <person name="Poon T.W."/>
            <person name="Priest M."/>
            <person name="Roberts A."/>
            <person name="Saif S."/>
            <person name="Shea T."/>
            <person name="Sykes S."/>
            <person name="Wortman J."/>
            <person name="Nusbaum C."/>
            <person name="Birren B."/>
        </authorList>
    </citation>
    <scope>NUCLEOTIDE SEQUENCE [LARGE SCALE GENOMIC DNA]</scope>
    <source>
        <strain evidence="3">NJM9701</strain>
    </source>
</reference>
<feature type="coiled-coil region" evidence="1">
    <location>
        <begin position="499"/>
        <end position="526"/>
    </location>
</feature>
<sequence>MSESSDTANATKSVKAKNPLIPTDAHVADYKQPRPSPVGPHHTGEPPSDVSPAVVLRDEASTSPLNLRFSFNFDERNELSITHNIDLHVPPLWASDAHTSLDSVGAGRPPTPDGTLECAGAARRKQLKEGRTEGFGKPDVGPHISKTARGPPSTENPLTTQDGAAAITTDATQTTSALEPPPDIPHSPLLEAPHDHSRCLSPYDVDHGNGKQDEGIRTGKDEDVADKVTGEVDAPKEASVVKAQQPHFIDAHGTEAPKTAQDLATIKIELDQLTLGSATRAAESAAPLQKVEKPRLEYTMENVYPSKWEDIRPGVATSTLASKVAVKSELPAATSKRTKASIARRPTLSHTAPSAVHTPTAQQALEHQLKAALKAMQSEMAALKIQLQCTVVERDGLQTRWARALADPAALTSQIQAQHVQVATSVAERDEFAQQCASLQQSVVAAQAETDSHRKKLMAVQIELHHAKAKCSVAEGKAEALTKGKAEAMAKLEVTKGTVMRLQSSVDHAKEKIHKLEVEIASLRHKRAADAQALTRTVDQMRQHATIAMEKATAQWTAELAAKDASVQSHVDKTKRLADDANAMLHRRNQALEAKLTEAKNRIAVLETQVRPVQLLTKRVKALEAVHHENKRLQQELTTAHRDAAAAKHTRSKTKPAQDAFDILLASPTILSNQSQHSPSKSADNEALKSEVGRLLEKLRQQEQQLVQLRVLHSQELQAQATMFQAHVARATSVLK</sequence>
<evidence type="ECO:0000256" key="1">
    <source>
        <dbReference type="SAM" id="Coils"/>
    </source>
</evidence>
<dbReference type="OrthoDB" id="10431612at2759"/>
<gene>
    <name evidence="3" type="ORF">H310_00068</name>
</gene>
<feature type="compositionally biased region" description="Polar residues" evidence="2">
    <location>
        <begin position="1"/>
        <end position="12"/>
    </location>
</feature>
<name>A0A024UU78_9STRA</name>
<feature type="region of interest" description="Disordered" evidence="2">
    <location>
        <begin position="125"/>
        <end position="160"/>
    </location>
</feature>
<keyword evidence="1" id="KW-0175">Coiled coil</keyword>